<dbReference type="EMBL" id="QICS01000002">
    <property type="protein sequence ID" value="PXV93773.1"/>
    <property type="molecule type" value="Genomic_DNA"/>
</dbReference>
<gene>
    <name evidence="2" type="ORF">C8E03_102548</name>
</gene>
<evidence type="ECO:0000313" key="2">
    <source>
        <dbReference type="EMBL" id="PXV93773.1"/>
    </source>
</evidence>
<dbReference type="AlphaFoldDB" id="A0A318EVK3"/>
<sequence>MKKIITTTENRKDIVKAICEITGESSQYLGVPSCGYEIGKCIVNRTGEVELPDGDEKLEEMILAGLMERGLVEREEEMEGLEIKIPMGEHTGLSLKNLVFMIHSKQYLLNKAVGRKAFQVNDEFLVKLQGTEPEGRGEFLELLHSCKGNERNKGFYFTEDEIVFEAFPFSENGEDTGAYAKLASSMCAAALDSKRVNPAETIAENEKYYMRIWLLRLNLGGAEGKKIRQVMLANLKGHSAFRTPEEIERAKVRSRQRAEARKQTEQEVLGQAEAERDALMNDSVNQLFSEENGITEEKEEP</sequence>
<protein>
    <submittedName>
        <fullName evidence="2">Uncharacterized protein</fullName>
    </submittedName>
</protein>
<name>A0A318EVK3_9FIRM</name>
<dbReference type="RefSeq" id="WP_110290623.1">
    <property type="nucleotide sequence ID" value="NZ_QICS01000002.1"/>
</dbReference>
<evidence type="ECO:0000256" key="1">
    <source>
        <dbReference type="SAM" id="MobiDB-lite"/>
    </source>
</evidence>
<feature type="compositionally biased region" description="Basic and acidic residues" evidence="1">
    <location>
        <begin position="253"/>
        <end position="265"/>
    </location>
</feature>
<comment type="caution">
    <text evidence="2">The sequence shown here is derived from an EMBL/GenBank/DDBJ whole genome shotgun (WGS) entry which is preliminary data.</text>
</comment>
<organism evidence="2 3">
    <name type="scientific">Lachnotalea glycerini</name>
    <dbReference type="NCBI Taxonomy" id="1763509"/>
    <lineage>
        <taxon>Bacteria</taxon>
        <taxon>Bacillati</taxon>
        <taxon>Bacillota</taxon>
        <taxon>Clostridia</taxon>
        <taxon>Lachnospirales</taxon>
        <taxon>Lachnospiraceae</taxon>
        <taxon>Lachnotalea</taxon>
    </lineage>
</organism>
<dbReference type="Proteomes" id="UP000247523">
    <property type="component" value="Unassembled WGS sequence"/>
</dbReference>
<proteinExistence type="predicted"/>
<accession>A0A318EVK3</accession>
<reference evidence="2 3" key="1">
    <citation type="submission" date="2018-05" db="EMBL/GenBank/DDBJ databases">
        <title>Genomic Encyclopedia of Type Strains, Phase IV (KMG-IV): sequencing the most valuable type-strain genomes for metagenomic binning, comparative biology and taxonomic classification.</title>
        <authorList>
            <person name="Goeker M."/>
        </authorList>
    </citation>
    <scope>NUCLEOTIDE SEQUENCE [LARGE SCALE GENOMIC DNA]</scope>
    <source>
        <strain evidence="2 3">DSM 28816</strain>
    </source>
</reference>
<evidence type="ECO:0000313" key="3">
    <source>
        <dbReference type="Proteomes" id="UP000247523"/>
    </source>
</evidence>
<feature type="region of interest" description="Disordered" evidence="1">
    <location>
        <begin position="253"/>
        <end position="301"/>
    </location>
</feature>